<comment type="caution">
    <text evidence="1">The sequence shown here is derived from an EMBL/GenBank/DDBJ whole genome shotgun (WGS) entry which is preliminary data.</text>
</comment>
<keyword evidence="2" id="KW-1185">Reference proteome</keyword>
<dbReference type="AlphaFoldDB" id="A0A8J2Y9F4"/>
<dbReference type="RefSeq" id="WP_188648161.1">
    <property type="nucleotide sequence ID" value="NZ_BMHQ01000008.1"/>
</dbReference>
<protein>
    <submittedName>
        <fullName evidence="1">Uncharacterized protein</fullName>
    </submittedName>
</protein>
<evidence type="ECO:0000313" key="2">
    <source>
        <dbReference type="Proteomes" id="UP000625210"/>
    </source>
</evidence>
<dbReference type="Proteomes" id="UP000625210">
    <property type="component" value="Unassembled WGS sequence"/>
</dbReference>
<reference evidence="1" key="2">
    <citation type="submission" date="2020-09" db="EMBL/GenBank/DDBJ databases">
        <authorList>
            <person name="Sun Q."/>
            <person name="Zhou Y."/>
        </authorList>
    </citation>
    <scope>NUCLEOTIDE SEQUENCE</scope>
    <source>
        <strain evidence="1">CGMCC 1.15179</strain>
    </source>
</reference>
<organism evidence="1 2">
    <name type="scientific">Marinithermofilum abyssi</name>
    <dbReference type="NCBI Taxonomy" id="1571185"/>
    <lineage>
        <taxon>Bacteria</taxon>
        <taxon>Bacillati</taxon>
        <taxon>Bacillota</taxon>
        <taxon>Bacilli</taxon>
        <taxon>Bacillales</taxon>
        <taxon>Thermoactinomycetaceae</taxon>
        <taxon>Marinithermofilum</taxon>
    </lineage>
</organism>
<sequence>MSCKLKEALDDLWGGIIRNFEFDLYKSTIKMDIVTIEKAIKNEYLLLFKNVTALYFSNPLLKNALKIKNVIDDEKEEEGFYLELTSISFENNELEMNLKVDNNWFRQYKSQLNFVIEVGDSALLIEADQIVINGHVF</sequence>
<dbReference type="Pfam" id="PF24711">
    <property type="entry name" value="YxiG"/>
    <property type="match status" value="1"/>
</dbReference>
<reference evidence="1" key="1">
    <citation type="journal article" date="2014" name="Int. J. Syst. Evol. Microbiol.">
        <title>Complete genome sequence of Corynebacterium casei LMG S-19264T (=DSM 44701T), isolated from a smear-ripened cheese.</title>
        <authorList>
            <consortium name="US DOE Joint Genome Institute (JGI-PGF)"/>
            <person name="Walter F."/>
            <person name="Albersmeier A."/>
            <person name="Kalinowski J."/>
            <person name="Ruckert C."/>
        </authorList>
    </citation>
    <scope>NUCLEOTIDE SEQUENCE</scope>
    <source>
        <strain evidence="1">CGMCC 1.15179</strain>
    </source>
</reference>
<gene>
    <name evidence="1" type="ORF">GCM10011571_24360</name>
</gene>
<accession>A0A8J2Y9F4</accession>
<name>A0A8J2Y9F4_9BACL</name>
<dbReference type="InterPro" id="IPR057808">
    <property type="entry name" value="YxiG"/>
</dbReference>
<evidence type="ECO:0000313" key="1">
    <source>
        <dbReference type="EMBL" id="GGE21387.1"/>
    </source>
</evidence>
<proteinExistence type="predicted"/>
<dbReference type="EMBL" id="BMHQ01000008">
    <property type="protein sequence ID" value="GGE21387.1"/>
    <property type="molecule type" value="Genomic_DNA"/>
</dbReference>